<feature type="domain" description="Thioredoxin" evidence="5">
    <location>
        <begin position="716"/>
        <end position="784"/>
    </location>
</feature>
<dbReference type="PANTHER" id="PTHR46050:SF13">
    <property type="entry name" value="TPR REPEAT-CONTAINING THIOREDOXIN TTL2"/>
    <property type="match status" value="1"/>
</dbReference>
<evidence type="ECO:0000256" key="4">
    <source>
        <dbReference type="SAM" id="MobiDB-lite"/>
    </source>
</evidence>
<feature type="compositionally biased region" description="Low complexity" evidence="4">
    <location>
        <begin position="48"/>
        <end position="69"/>
    </location>
</feature>
<dbReference type="PROSITE" id="PS50005">
    <property type="entry name" value="TPR"/>
    <property type="match status" value="1"/>
</dbReference>
<keyword evidence="1" id="KW-0677">Repeat</keyword>
<dbReference type="EMBL" id="CABITT030000003">
    <property type="protein sequence ID" value="VVA97669.1"/>
    <property type="molecule type" value="Genomic_DNA"/>
</dbReference>
<dbReference type="SUPFAM" id="SSF48452">
    <property type="entry name" value="TPR-like"/>
    <property type="match status" value="1"/>
</dbReference>
<sequence length="789" mass="85233">MSKPDQNVPEPDKVADQLRHSLTMEDNKPDTVHADLGSPITPLETRPSGLTSTSSFSSSSSGSVTGRSGHAPVTIKPDSDRLNTSVAQSSKLTNSSAAQSTSDSQLKSNSTSAAQSYKSTVQSGSAAAQSSNSAAQSRTAVAPSSKSAAQSKHSNPSGGKSSKSTVPSAAQSKPSSSSAAQSGGKTGSSSSGPKTATGNARPGRSSASSDSAKPSGKSSTTSPQQPVKIVPAGNLFPSGKVQITGMTQGVPRSMVLRPGPSEKSYGYGNIMRGRSSSSPSKPTSSSSSVSPVKARSFSSDQDADTLWKKVMTSTNPEEVKRVGNEMFKKGCFGEALKLYDRAIELVPGNASYHSNRAAALSGLGRIGEAVIECEEAIKMDPTFARAHHRLATLLLRLGQVDNSGKHFFSVEEPKPDSMVLKMLEQIDKHLNKCTDARRRGEWNIVLSEATAAMACGADASPQLAICKVEALLKLLRLDDAQTLLAIVPIVEPFPASFSQTRFFDMICEAYTCFVKSQMDLALGRFENAVTAAQKASEINPKNSEIETLYRNVKSIARARDRGSDLYESERYTEAGSAYAEGLKFDPSNATLFSLRADCFFKVGMWESSIEDCNHALRILPSYIKPLRQRAASYSKLERWAEAVRDYETLRKGLPYDKEIAECLFHAQVALKKSQGEVVLNMEFGGEVEEVFSHEELKAALTRPGVSIVLFVRASEQQCKEMSFFMDALCIRYPSLHFLKVEMEKCAEVCDAERVRVVPTFKFYKNGIRVKEIVCPSKEALENTVRHYSL</sequence>
<feature type="compositionally biased region" description="Low complexity" evidence="4">
    <location>
        <begin position="122"/>
        <end position="137"/>
    </location>
</feature>
<dbReference type="InterPro" id="IPR019734">
    <property type="entry name" value="TPR_rpt"/>
</dbReference>
<evidence type="ECO:0000256" key="1">
    <source>
        <dbReference type="ARBA" id="ARBA00022737"/>
    </source>
</evidence>
<dbReference type="SMART" id="SM00028">
    <property type="entry name" value="TPR"/>
    <property type="match status" value="7"/>
</dbReference>
<feature type="compositionally biased region" description="Low complexity" evidence="4">
    <location>
        <begin position="167"/>
        <end position="219"/>
    </location>
</feature>
<feature type="region of interest" description="Disordered" evidence="4">
    <location>
        <begin position="1"/>
        <end position="300"/>
    </location>
</feature>
<feature type="compositionally biased region" description="Basic and acidic residues" evidence="4">
    <location>
        <begin position="10"/>
        <end position="33"/>
    </location>
</feature>
<dbReference type="Pfam" id="PF13181">
    <property type="entry name" value="TPR_8"/>
    <property type="match status" value="1"/>
</dbReference>
<dbReference type="InterPro" id="IPR011990">
    <property type="entry name" value="TPR-like_helical_dom_sf"/>
</dbReference>
<dbReference type="InterPro" id="IPR036249">
    <property type="entry name" value="Thioredoxin-like_sf"/>
</dbReference>
<dbReference type="Pfam" id="PF13431">
    <property type="entry name" value="TPR_17"/>
    <property type="match status" value="1"/>
</dbReference>
<dbReference type="Gene3D" id="3.40.30.10">
    <property type="entry name" value="Glutaredoxin"/>
    <property type="match status" value="1"/>
</dbReference>
<dbReference type="OrthoDB" id="10263751at2759"/>
<dbReference type="InterPro" id="IPR013766">
    <property type="entry name" value="Thioredoxin_domain"/>
</dbReference>
<dbReference type="GO" id="GO:0005737">
    <property type="term" value="C:cytoplasm"/>
    <property type="evidence" value="ECO:0007669"/>
    <property type="project" value="TreeGrafter"/>
</dbReference>
<feature type="repeat" description="TPR" evidence="3">
    <location>
        <begin position="316"/>
        <end position="349"/>
    </location>
</feature>
<evidence type="ECO:0000313" key="6">
    <source>
        <dbReference type="EMBL" id="VVA97669.1"/>
    </source>
</evidence>
<feature type="compositionally biased region" description="Polar residues" evidence="4">
    <location>
        <begin position="82"/>
        <end position="121"/>
    </location>
</feature>
<dbReference type="InterPro" id="IPR044534">
    <property type="entry name" value="TTL1-4"/>
</dbReference>
<keyword evidence="2 3" id="KW-0802">TPR repeat</keyword>
<feature type="compositionally biased region" description="Polar residues" evidence="4">
    <location>
        <begin position="138"/>
        <end position="166"/>
    </location>
</feature>
<evidence type="ECO:0000256" key="2">
    <source>
        <dbReference type="ARBA" id="ARBA00022803"/>
    </source>
</evidence>
<comment type="caution">
    <text evidence="6">The sequence shown here is derived from an EMBL/GenBank/DDBJ whole genome shotgun (WGS) entry which is preliminary data.</text>
</comment>
<gene>
    <name evidence="6" type="ORF">ANE_LOCUS8114</name>
</gene>
<dbReference type="AlphaFoldDB" id="A0A565B7M1"/>
<accession>A0A565B7M1</accession>
<evidence type="ECO:0000256" key="3">
    <source>
        <dbReference type="PROSITE-ProRule" id="PRU00339"/>
    </source>
</evidence>
<dbReference type="GO" id="GO:0006950">
    <property type="term" value="P:response to stress"/>
    <property type="evidence" value="ECO:0007669"/>
    <property type="project" value="UniProtKB-ARBA"/>
</dbReference>
<keyword evidence="7" id="KW-1185">Reference proteome</keyword>
<proteinExistence type="predicted"/>
<dbReference type="Gene3D" id="1.25.40.10">
    <property type="entry name" value="Tetratricopeptide repeat domain"/>
    <property type="match status" value="1"/>
</dbReference>
<evidence type="ECO:0000259" key="5">
    <source>
        <dbReference type="Pfam" id="PF00085"/>
    </source>
</evidence>
<evidence type="ECO:0000313" key="7">
    <source>
        <dbReference type="Proteomes" id="UP000489600"/>
    </source>
</evidence>
<reference evidence="6" key="1">
    <citation type="submission" date="2019-07" db="EMBL/GenBank/DDBJ databases">
        <authorList>
            <person name="Dittberner H."/>
        </authorList>
    </citation>
    <scope>NUCLEOTIDE SEQUENCE [LARGE SCALE GENOMIC DNA]</scope>
</reference>
<dbReference type="Pfam" id="PF13414">
    <property type="entry name" value="TPR_11"/>
    <property type="match status" value="1"/>
</dbReference>
<dbReference type="CDD" id="cd02947">
    <property type="entry name" value="TRX_family"/>
    <property type="match status" value="1"/>
</dbReference>
<dbReference type="Proteomes" id="UP000489600">
    <property type="component" value="Unassembled WGS sequence"/>
</dbReference>
<dbReference type="FunFam" id="3.40.30.10:FF:000211">
    <property type="entry name" value="TPR repeat-containing thioredoxin TTL4"/>
    <property type="match status" value="1"/>
</dbReference>
<dbReference type="Pfam" id="PF00085">
    <property type="entry name" value="Thioredoxin"/>
    <property type="match status" value="1"/>
</dbReference>
<name>A0A565B7M1_9BRAS</name>
<protein>
    <recommendedName>
        <fullName evidence="5">Thioredoxin domain-containing protein</fullName>
    </recommendedName>
</protein>
<organism evidence="6 7">
    <name type="scientific">Arabis nemorensis</name>
    <dbReference type="NCBI Taxonomy" id="586526"/>
    <lineage>
        <taxon>Eukaryota</taxon>
        <taxon>Viridiplantae</taxon>
        <taxon>Streptophyta</taxon>
        <taxon>Embryophyta</taxon>
        <taxon>Tracheophyta</taxon>
        <taxon>Spermatophyta</taxon>
        <taxon>Magnoliopsida</taxon>
        <taxon>eudicotyledons</taxon>
        <taxon>Gunneridae</taxon>
        <taxon>Pentapetalae</taxon>
        <taxon>rosids</taxon>
        <taxon>malvids</taxon>
        <taxon>Brassicales</taxon>
        <taxon>Brassicaceae</taxon>
        <taxon>Arabideae</taxon>
        <taxon>Arabis</taxon>
    </lineage>
</organism>
<dbReference type="SUPFAM" id="SSF52833">
    <property type="entry name" value="Thioredoxin-like"/>
    <property type="match status" value="1"/>
</dbReference>
<feature type="compositionally biased region" description="Low complexity" evidence="4">
    <location>
        <begin position="274"/>
        <end position="299"/>
    </location>
</feature>
<dbReference type="PANTHER" id="PTHR46050">
    <property type="entry name" value="TPR REPEAT-CONTAINING THIOREDOXIN"/>
    <property type="match status" value="1"/>
</dbReference>